<dbReference type="EMBL" id="QOPI01000016">
    <property type="protein sequence ID" value="RCL44436.1"/>
    <property type="molecule type" value="Genomic_DNA"/>
</dbReference>
<feature type="domain" description="Hda lid" evidence="1">
    <location>
        <begin position="160"/>
        <end position="224"/>
    </location>
</feature>
<dbReference type="Pfam" id="PF22688">
    <property type="entry name" value="Hda_lid"/>
    <property type="match status" value="1"/>
</dbReference>
<evidence type="ECO:0000313" key="2">
    <source>
        <dbReference type="EMBL" id="RCL44436.1"/>
    </source>
</evidence>
<accession>A0A368C650</accession>
<proteinExistence type="predicted"/>
<evidence type="ECO:0000259" key="1">
    <source>
        <dbReference type="Pfam" id="PF22688"/>
    </source>
</evidence>
<dbReference type="InterPro" id="IPR055199">
    <property type="entry name" value="Hda_lid"/>
</dbReference>
<dbReference type="PANTHER" id="PTHR30050:SF5">
    <property type="entry name" value="DNAA REGULATORY INACTIVATOR HDA"/>
    <property type="match status" value="1"/>
</dbReference>
<dbReference type="AlphaFoldDB" id="A0A368C650"/>
<name>A0A368C650_9GAMM</name>
<sequence length="224" mass="25284">MKNPRQLIFPFSIDKKSSLSKFFVPLGSESLVKALSNKDGDDIVITGKKGFGKSYLLQSMCNDHSSDSFSVSYIPLREAIKLQPELLDGLESLDLVCIDDLEKIASNKEWQVACFNLINHCSESGCRLIFSCMEGEDDFFPDLLSRLKKMTNYKINPTPDSQLADALKFIASNLRIPIKDREINFLLNTCSRDLPKLIVSLKEIDSLSMESKRKITIPLIKELL</sequence>
<comment type="caution">
    <text evidence="2">The sequence shown here is derived from an EMBL/GenBank/DDBJ whole genome shotgun (WGS) entry which is preliminary data.</text>
</comment>
<evidence type="ECO:0000313" key="3">
    <source>
        <dbReference type="Proteomes" id="UP000252915"/>
    </source>
</evidence>
<dbReference type="GO" id="GO:0003743">
    <property type="term" value="F:translation initiation factor activity"/>
    <property type="evidence" value="ECO:0007669"/>
    <property type="project" value="UniProtKB-KW"/>
</dbReference>
<gene>
    <name evidence="2" type="ORF">DBW92_03245</name>
</gene>
<dbReference type="GO" id="GO:0032297">
    <property type="term" value="P:negative regulation of DNA-templated DNA replication initiation"/>
    <property type="evidence" value="ECO:0007669"/>
    <property type="project" value="TreeGrafter"/>
</dbReference>
<dbReference type="GO" id="GO:0006270">
    <property type="term" value="P:DNA replication initiation"/>
    <property type="evidence" value="ECO:0007669"/>
    <property type="project" value="TreeGrafter"/>
</dbReference>
<keyword evidence="2" id="KW-0396">Initiation factor</keyword>
<dbReference type="InterPro" id="IPR027417">
    <property type="entry name" value="P-loop_NTPase"/>
</dbReference>
<keyword evidence="2" id="KW-0648">Protein biosynthesis</keyword>
<organism evidence="2 3">
    <name type="scientific">SAR86 cluster bacterium</name>
    <dbReference type="NCBI Taxonomy" id="2030880"/>
    <lineage>
        <taxon>Bacteria</taxon>
        <taxon>Pseudomonadati</taxon>
        <taxon>Pseudomonadota</taxon>
        <taxon>Gammaproteobacteria</taxon>
        <taxon>SAR86 cluster</taxon>
    </lineage>
</organism>
<dbReference type="SUPFAM" id="SSF52540">
    <property type="entry name" value="P-loop containing nucleoside triphosphate hydrolases"/>
    <property type="match status" value="1"/>
</dbReference>
<dbReference type="Proteomes" id="UP000252915">
    <property type="component" value="Unassembled WGS sequence"/>
</dbReference>
<dbReference type="Gene3D" id="1.10.8.60">
    <property type="match status" value="1"/>
</dbReference>
<dbReference type="PANTHER" id="PTHR30050">
    <property type="entry name" value="CHROMOSOMAL REPLICATION INITIATOR PROTEIN DNAA"/>
    <property type="match status" value="1"/>
</dbReference>
<protein>
    <submittedName>
        <fullName evidence="2">DNA replication initiation factor</fullName>
    </submittedName>
</protein>
<dbReference type="Gene3D" id="3.40.50.300">
    <property type="entry name" value="P-loop containing nucleotide triphosphate hydrolases"/>
    <property type="match status" value="1"/>
</dbReference>
<reference evidence="2 3" key="1">
    <citation type="journal article" date="2018" name="Microbiome">
        <title>Fine metagenomic profile of the Mediterranean stratified and mixed water columns revealed by assembly and recruitment.</title>
        <authorList>
            <person name="Haro-Moreno J.M."/>
            <person name="Lopez-Perez M."/>
            <person name="De La Torre J.R."/>
            <person name="Picazo A."/>
            <person name="Camacho A."/>
            <person name="Rodriguez-Valera F."/>
        </authorList>
    </citation>
    <scope>NUCLEOTIDE SEQUENCE [LARGE SCALE GENOMIC DNA]</scope>
    <source>
        <strain evidence="2">MED-G78</strain>
    </source>
</reference>